<dbReference type="OrthoDB" id="1698141at2"/>
<keyword evidence="1" id="KW-0175">Coiled coil</keyword>
<feature type="coiled-coil region" evidence="1">
    <location>
        <begin position="12"/>
        <end position="39"/>
    </location>
</feature>
<organism evidence="2 3">
    <name type="scientific">Succiniclasticum ruminis DSM 9236</name>
    <dbReference type="NCBI Taxonomy" id="1123323"/>
    <lineage>
        <taxon>Bacteria</taxon>
        <taxon>Bacillati</taxon>
        <taxon>Bacillota</taxon>
        <taxon>Negativicutes</taxon>
        <taxon>Acidaminococcales</taxon>
        <taxon>Acidaminococcaceae</taxon>
        <taxon>Succiniclasticum</taxon>
    </lineage>
</organism>
<gene>
    <name evidence="2" type="ORF">SAMN05216245_1234</name>
</gene>
<evidence type="ECO:0008006" key="4">
    <source>
        <dbReference type="Google" id="ProtNLM"/>
    </source>
</evidence>
<dbReference type="AlphaFoldDB" id="A0A1I2DRS3"/>
<evidence type="ECO:0000256" key="1">
    <source>
        <dbReference type="SAM" id="Coils"/>
    </source>
</evidence>
<reference evidence="2 3" key="1">
    <citation type="submission" date="2016-10" db="EMBL/GenBank/DDBJ databases">
        <authorList>
            <person name="de Groot N.N."/>
        </authorList>
    </citation>
    <scope>NUCLEOTIDE SEQUENCE [LARGE SCALE GENOMIC DNA]</scope>
    <source>
        <strain evidence="2 3">DSM 9236</strain>
    </source>
</reference>
<dbReference type="Proteomes" id="UP000198896">
    <property type="component" value="Unassembled WGS sequence"/>
</dbReference>
<dbReference type="InterPro" id="IPR013324">
    <property type="entry name" value="RNA_pol_sigma_r3/r4-like"/>
</dbReference>
<sequence length="132" mass="16178">MMKEAKTRYTKFIVIKRRMERLRREIEQARKLEDTTKVRTKKLQLLFMTQLTLLETQVEETYQIINGMKTERMKEITELRYMDGWTWKEISEYTGLSLSRLYQINLRINIYFTERNKDDLLYSEWCSDNDIG</sequence>
<protein>
    <recommendedName>
        <fullName evidence="4">Sigma-70, region 4</fullName>
    </recommendedName>
</protein>
<evidence type="ECO:0000313" key="2">
    <source>
        <dbReference type="EMBL" id="SFE83198.1"/>
    </source>
</evidence>
<accession>A0A1I2DRS3</accession>
<proteinExistence type="predicted"/>
<name>A0A1I2DRS3_9FIRM</name>
<dbReference type="EMBL" id="FONL01000023">
    <property type="protein sequence ID" value="SFE83198.1"/>
    <property type="molecule type" value="Genomic_DNA"/>
</dbReference>
<evidence type="ECO:0000313" key="3">
    <source>
        <dbReference type="Proteomes" id="UP000198896"/>
    </source>
</evidence>
<keyword evidence="3" id="KW-1185">Reference proteome</keyword>
<dbReference type="RefSeq" id="WP_093914216.1">
    <property type="nucleotide sequence ID" value="NZ_FONL01000023.1"/>
</dbReference>
<dbReference type="SUPFAM" id="SSF88659">
    <property type="entry name" value="Sigma3 and sigma4 domains of RNA polymerase sigma factors"/>
    <property type="match status" value="1"/>
</dbReference>